<dbReference type="EMBL" id="CP034210">
    <property type="protein sequence ID" value="QBZ65504.1"/>
    <property type="molecule type" value="Genomic_DNA"/>
</dbReference>
<keyword evidence="2" id="KW-0472">Membrane</keyword>
<keyword evidence="2" id="KW-1133">Transmembrane helix</keyword>
<gene>
    <name evidence="3" type="ORF">PoMZ_12465</name>
</gene>
<reference evidence="3 4" key="1">
    <citation type="journal article" date="2019" name="Mol. Biol. Evol.">
        <title>Blast fungal genomes show frequent chromosomal changes, gene gains and losses, and effector gene turnover.</title>
        <authorList>
            <person name="Gomez Luciano L.B."/>
            <person name="Jason Tsai I."/>
            <person name="Chuma I."/>
            <person name="Tosa Y."/>
            <person name="Chen Y.H."/>
            <person name="Li J.Y."/>
            <person name="Li M.Y."/>
            <person name="Jade Lu M.Y."/>
            <person name="Nakayashiki H."/>
            <person name="Li W.H."/>
        </authorList>
    </citation>
    <scope>NUCLEOTIDE SEQUENCE [LARGE SCALE GENOMIC DNA]</scope>
    <source>
        <strain evidence="3">MZ5-1-6</strain>
    </source>
</reference>
<feature type="transmembrane region" description="Helical" evidence="2">
    <location>
        <begin position="107"/>
        <end position="129"/>
    </location>
</feature>
<protein>
    <submittedName>
        <fullName evidence="3">Uncharacterized protein</fullName>
    </submittedName>
</protein>
<feature type="transmembrane region" description="Helical" evidence="2">
    <location>
        <begin position="135"/>
        <end position="156"/>
    </location>
</feature>
<dbReference type="AlphaFoldDB" id="A0A4P7NSQ8"/>
<name>A0A4P7NSQ8_PYROR</name>
<dbReference type="Proteomes" id="UP000294847">
    <property type="component" value="Chromosome 7"/>
</dbReference>
<evidence type="ECO:0000256" key="2">
    <source>
        <dbReference type="SAM" id="Phobius"/>
    </source>
</evidence>
<evidence type="ECO:0000256" key="1">
    <source>
        <dbReference type="SAM" id="MobiDB-lite"/>
    </source>
</evidence>
<evidence type="ECO:0000313" key="4">
    <source>
        <dbReference type="Proteomes" id="UP000294847"/>
    </source>
</evidence>
<feature type="transmembrane region" description="Helical" evidence="2">
    <location>
        <begin position="74"/>
        <end position="95"/>
    </location>
</feature>
<evidence type="ECO:0000313" key="3">
    <source>
        <dbReference type="EMBL" id="QBZ65504.1"/>
    </source>
</evidence>
<feature type="transmembrane region" description="Helical" evidence="2">
    <location>
        <begin position="43"/>
        <end position="62"/>
    </location>
</feature>
<organism evidence="3 4">
    <name type="scientific">Pyricularia oryzae</name>
    <name type="common">Rice blast fungus</name>
    <name type="synonym">Magnaporthe oryzae</name>
    <dbReference type="NCBI Taxonomy" id="318829"/>
    <lineage>
        <taxon>Eukaryota</taxon>
        <taxon>Fungi</taxon>
        <taxon>Dikarya</taxon>
        <taxon>Ascomycota</taxon>
        <taxon>Pezizomycotina</taxon>
        <taxon>Sordariomycetes</taxon>
        <taxon>Sordariomycetidae</taxon>
        <taxon>Magnaporthales</taxon>
        <taxon>Pyriculariaceae</taxon>
        <taxon>Pyricularia</taxon>
    </lineage>
</organism>
<feature type="compositionally biased region" description="Basic and acidic residues" evidence="1">
    <location>
        <begin position="23"/>
        <end position="34"/>
    </location>
</feature>
<keyword evidence="2" id="KW-0812">Transmembrane</keyword>
<feature type="region of interest" description="Disordered" evidence="1">
    <location>
        <begin position="1"/>
        <end position="34"/>
    </location>
</feature>
<accession>A0A4P7NSQ8</accession>
<proteinExistence type="predicted"/>
<sequence length="243" mass="27360">MSGLVPSYTVPPSMIPPTIRTPVTEEEKQKESEKQGGRVISRVLYFLAGLGGLVFIVAFDLVSSQDELHRTRLILQTTSPSLVVYFLCLVIFGAYRPADGNYITRVATINQTVPVACLMLDLAWIWTFMFNDVRFVLATTFFLVVPWLAAAFAKLLDAETVAPWRPTTDLRIKIGDEVMTMNLPVETAGKMQEAFRVKAEADRRAGMARRANTCAIQPTPAHYSSDMRWPYNNDNYSYNGYSW</sequence>